<gene>
    <name evidence="2" type="ORF">OM960_20400</name>
</gene>
<keyword evidence="3" id="KW-1185">Reference proteome</keyword>
<comment type="caution">
    <text evidence="2">The sequence shown here is derived from an EMBL/GenBank/DDBJ whole genome shotgun (WGS) entry which is preliminary data.</text>
</comment>
<dbReference type="EMBL" id="JAPDOG010000027">
    <property type="protein sequence ID" value="MCW3783898.1"/>
    <property type="molecule type" value="Genomic_DNA"/>
</dbReference>
<reference evidence="2 3" key="1">
    <citation type="submission" date="2022-10" db="EMBL/GenBank/DDBJ databases">
        <title>Defluviimonas sp. CAU 1641 isolated from mud.</title>
        <authorList>
            <person name="Kim W."/>
        </authorList>
    </citation>
    <scope>NUCLEOTIDE SEQUENCE [LARGE SCALE GENOMIC DNA]</scope>
    <source>
        <strain evidence="2 3">CAU 1641</strain>
    </source>
</reference>
<evidence type="ECO:0000256" key="1">
    <source>
        <dbReference type="SAM" id="MobiDB-lite"/>
    </source>
</evidence>
<feature type="compositionally biased region" description="Basic residues" evidence="1">
    <location>
        <begin position="20"/>
        <end position="32"/>
    </location>
</feature>
<evidence type="ECO:0000313" key="3">
    <source>
        <dbReference type="Proteomes" id="UP001207582"/>
    </source>
</evidence>
<dbReference type="RefSeq" id="WP_264773277.1">
    <property type="nucleotide sequence ID" value="NZ_JAPDOG010000027.1"/>
</dbReference>
<feature type="compositionally biased region" description="Basic residues" evidence="1">
    <location>
        <begin position="1"/>
        <end position="10"/>
    </location>
</feature>
<evidence type="ECO:0000313" key="2">
    <source>
        <dbReference type="EMBL" id="MCW3783898.1"/>
    </source>
</evidence>
<organism evidence="2 3">
    <name type="scientific">Defluviimonas salinarum</name>
    <dbReference type="NCBI Taxonomy" id="2992147"/>
    <lineage>
        <taxon>Bacteria</taxon>
        <taxon>Pseudomonadati</taxon>
        <taxon>Pseudomonadota</taxon>
        <taxon>Alphaproteobacteria</taxon>
        <taxon>Rhodobacterales</taxon>
        <taxon>Paracoccaceae</taxon>
        <taxon>Albidovulum</taxon>
    </lineage>
</organism>
<feature type="region of interest" description="Disordered" evidence="1">
    <location>
        <begin position="1"/>
        <end position="32"/>
    </location>
</feature>
<accession>A0ABT3J883</accession>
<proteinExistence type="predicted"/>
<sequence>MAHHKRKKSRVNSGDTRVSREKRARFEKRRSSRYGLGNPPAWYNLVNFKRRLRREVEHLCHLAVLHDDPDAIVWPVECRQSARYW</sequence>
<name>A0ABT3J883_9RHOB</name>
<dbReference type="Proteomes" id="UP001207582">
    <property type="component" value="Unassembled WGS sequence"/>
</dbReference>
<protein>
    <submittedName>
        <fullName evidence="2">Uncharacterized protein</fullName>
    </submittedName>
</protein>